<dbReference type="PANTHER" id="PTHR10877:SF150">
    <property type="entry name" value="REJ DOMAIN-CONTAINING PROTEIN"/>
    <property type="match status" value="1"/>
</dbReference>
<name>A0A8S2H5N6_9BILA</name>
<dbReference type="EMBL" id="CAJNOK010001590">
    <property type="protein sequence ID" value="CAF0819785.1"/>
    <property type="molecule type" value="Genomic_DNA"/>
</dbReference>
<proteinExistence type="inferred from homology"/>
<evidence type="ECO:0000313" key="12">
    <source>
        <dbReference type="EMBL" id="CAF3603982.1"/>
    </source>
</evidence>
<evidence type="ECO:0000256" key="6">
    <source>
        <dbReference type="ARBA" id="ARBA00023157"/>
    </source>
</evidence>
<feature type="transmembrane region" description="Helical" evidence="9">
    <location>
        <begin position="1415"/>
        <end position="1433"/>
    </location>
</feature>
<dbReference type="PANTHER" id="PTHR10877">
    <property type="entry name" value="POLYCYSTIN FAMILY MEMBER"/>
    <property type="match status" value="1"/>
</dbReference>
<dbReference type="Proteomes" id="UP000677228">
    <property type="component" value="Unassembled WGS sequence"/>
</dbReference>
<feature type="disulfide bond" evidence="8">
    <location>
        <begin position="1219"/>
        <end position="1232"/>
    </location>
</feature>
<dbReference type="SMART" id="SM00303">
    <property type="entry name" value="GPS"/>
    <property type="match status" value="1"/>
</dbReference>
<dbReference type="Gene3D" id="1.10.287.70">
    <property type="match status" value="1"/>
</dbReference>
<dbReference type="InterPro" id="IPR046791">
    <property type="entry name" value="Polycystin_dom"/>
</dbReference>
<dbReference type="FunFam" id="1.10.287.70:FF:000086">
    <property type="entry name" value="Polycystic kidney disease 2"/>
    <property type="match status" value="1"/>
</dbReference>
<evidence type="ECO:0000256" key="4">
    <source>
        <dbReference type="ARBA" id="ARBA00022989"/>
    </source>
</evidence>
<dbReference type="InterPro" id="IPR013122">
    <property type="entry name" value="PKD1_2_channel"/>
</dbReference>
<dbReference type="GO" id="GO:0005509">
    <property type="term" value="F:calcium ion binding"/>
    <property type="evidence" value="ECO:0007669"/>
    <property type="project" value="InterPro"/>
</dbReference>
<dbReference type="Pfam" id="PF01825">
    <property type="entry name" value="GPS"/>
    <property type="match status" value="1"/>
</dbReference>
<feature type="transmembrane region" description="Helical" evidence="9">
    <location>
        <begin position="1020"/>
        <end position="1043"/>
    </location>
</feature>
<dbReference type="GO" id="GO:0016020">
    <property type="term" value="C:membrane"/>
    <property type="evidence" value="ECO:0007669"/>
    <property type="project" value="UniProtKB-SubCell"/>
</dbReference>
<sequence length="1668" mass="191818">DRRKLNFTVICHLKSEEQNIFPNDLPLGSRRPSENNIYNLLSIRWLNLSLVSHPESNIYFLEHRCFSTKLDYQYVVYEPTLKTFNISKKYLHFNGTFSFTLITRSLDGRMLISQKLVDKRDEFIISDDLNLLDEVMNNLDNLVLVNPKKAVQLITDLAEKLNEMSENSTNNTEIDLSIMNERMTLMRLKMLSSMDVVLDVISDPISVIKAVKASTTVTANSDQMPLNNQEKGAGLIEKVGNKVRDMELVDDNTITVLATSLMDTGGNVLYATSKTVQKNIEKDPETVKEELESTIEASKSEDNDQKVLFAPTEFYSTCDECETLPEERWEMYRTQLDEQNHQIIDDRQRASHLAKRSSSGLFIVGDVLANRTSDNDSKSIEGKSMSMAFTKQSPDGLNVITTPMHLHYKQILIYAGKSSLSAGDTQIKLPALTDMLANSSSDVVTKVLSSKNNPYASTTGNSTVEGSVVTIILTNNNGTEIPVQNTSKPISLFLTRPQNKMPDIQEHELYNLNMKYHKAILLDKYMALSVYIKPSSSIDSYVLYVSYGNDTVEPPTDSKFDFIYTLPNNNSISANYNNCEELKYTIFMPPSVHYGNGTYIFGVRLNRLVNITDQMKYSYNSSYIVSIYASGCQYWDEQRLVWSKEGCQIGSQTTMKSTECLCTHLTTFGSDFYVPPNTINFKTVWANFKKLHENAAVFVTVIGILGLYIIAAIWARKKDKKDIIKDAGTTSNVSFIISGETADSGVRKLSDGKQKVSGFQYQLTANPMESYFICDNWLAVEKSDGMVDRVVPVASTTELKSFTHLFTQSVKKKFSDGHLWFSVFSRPVRSNFTRLQRISCCISLLFCTMISNAMFYKTENKSEKGFILQLGPLRFTLTQLWISFIGTLIVLPVNLIIVTLFRKAGNNQQTLTTRPNSNNLLSLENKDDHYFSTENRRSNFITHLKARFCHRSSVVQRQRLDDTRNKIEDKERTLPHWAIYIAWTLVILSILTCSFFIILYSMEWGRSRSNEWLSTMMLSFGQSVLIIDPLKVFIATAIISFLIRKPYDDETMDFNDPFAETLINTEDDFSFSQISTKEIARQRRVRLFELKPINHMEMKQARELRLKEIKMSEIIREVLIYCLFTTILLFLSYQARDIHSNGLFRDTKNLFITKDYNNIKSVTDWWNYCDNTFLKGLYAQTWYNGKTLSWREKLTTGSRTSMRVGAARIRQLRVKENSCRVHRRVRNVIFHCRDDYSWWDDDTKNYKTGWNGLLNGTFVNNDNSTKRCKTPWCYQNSARTKSGPLSAVYSTYKGGGYLFTLGRTYEKARILLEELKEQKWLDQLTRALVIDFSLYNANVNLFVSITLSLEFTSMGSVINDYKIKVFRLYDHLGGYAIIVLIFEIFFCIFTIYALTHEILLIIKQKKLYFKKFWNLHGFITVAFSITAIGMYGTKKAITRLAIRSLRKTEMGEFVNFNAIATFDEVYSYIVGLITFFTMLKFLKLLRFNKRIGMLSATLRYARRDLNSFAFVFMIFILAYAQFGFALFGRSLRSFKSLFTSLTTCFRMMLGEINAEEMVSLSKLYGTFYFISFLILVFIALLGIFLTILNDSFAHIKHEMAKNKNKNDMLDFMWSTFKKVAGLNRHEDMDKKELVELEKNRQIKEALKVTIVNDPQVLQVAPLAFFNDL</sequence>
<keyword evidence="4 9" id="KW-1133">Transmembrane helix</keyword>
<dbReference type="GO" id="GO:0050982">
    <property type="term" value="P:detection of mechanical stimulus"/>
    <property type="evidence" value="ECO:0007669"/>
    <property type="project" value="TreeGrafter"/>
</dbReference>
<feature type="transmembrane region" description="Helical" evidence="9">
    <location>
        <begin position="1114"/>
        <end position="1133"/>
    </location>
</feature>
<dbReference type="GO" id="GO:0005262">
    <property type="term" value="F:calcium channel activity"/>
    <property type="evidence" value="ECO:0007669"/>
    <property type="project" value="TreeGrafter"/>
</dbReference>
<dbReference type="InterPro" id="IPR003915">
    <property type="entry name" value="PKD_2"/>
</dbReference>
<keyword evidence="5 9" id="KW-0472">Membrane</keyword>
<dbReference type="PROSITE" id="PS50221">
    <property type="entry name" value="GAIN_B"/>
    <property type="match status" value="1"/>
</dbReference>
<dbReference type="InterPro" id="IPR000203">
    <property type="entry name" value="GPS"/>
</dbReference>
<dbReference type="InterPro" id="IPR057244">
    <property type="entry name" value="GAIN_B"/>
</dbReference>
<feature type="transmembrane region" description="Helical" evidence="9">
    <location>
        <begin position="835"/>
        <end position="856"/>
    </location>
</feature>
<evidence type="ECO:0000256" key="2">
    <source>
        <dbReference type="ARBA" id="ARBA00007200"/>
    </source>
</evidence>
<evidence type="ECO:0000259" key="10">
    <source>
        <dbReference type="PROSITE" id="PS50221"/>
    </source>
</evidence>
<comment type="similarity">
    <text evidence="2">Belongs to the polycystin family.</text>
</comment>
<keyword evidence="6" id="KW-1015">Disulfide bond</keyword>
<dbReference type="PRINTS" id="PR01433">
    <property type="entry name" value="POLYCYSTIN2"/>
</dbReference>
<protein>
    <recommendedName>
        <fullName evidence="10">GAIN-B domain-containing protein</fullName>
    </recommendedName>
</protein>
<feature type="transmembrane region" description="Helical" evidence="9">
    <location>
        <begin position="695"/>
        <end position="715"/>
    </location>
</feature>
<evidence type="ECO:0000256" key="3">
    <source>
        <dbReference type="ARBA" id="ARBA00022692"/>
    </source>
</evidence>
<gene>
    <name evidence="11" type="ORF">OVA965_LOCUS5585</name>
    <name evidence="12" type="ORF">TMI583_LOCUS5580</name>
</gene>
<feature type="transmembrane region" description="Helical" evidence="9">
    <location>
        <begin position="1567"/>
        <end position="1588"/>
    </location>
</feature>
<dbReference type="EMBL" id="CAJOBA010001589">
    <property type="protein sequence ID" value="CAF3603982.1"/>
    <property type="molecule type" value="Genomic_DNA"/>
</dbReference>
<evidence type="ECO:0000313" key="11">
    <source>
        <dbReference type="EMBL" id="CAF0819785.1"/>
    </source>
</evidence>
<feature type="domain" description="GAIN-B" evidence="10">
    <location>
        <begin position="528"/>
        <end position="680"/>
    </location>
</feature>
<dbReference type="InterPro" id="IPR051223">
    <property type="entry name" value="Polycystin"/>
</dbReference>
<dbReference type="Pfam" id="PF08016">
    <property type="entry name" value="PKD_channel"/>
    <property type="match status" value="1"/>
</dbReference>
<accession>A0A8S2H5N6</accession>
<feature type="transmembrane region" description="Helical" evidence="9">
    <location>
        <begin position="977"/>
        <end position="1000"/>
    </location>
</feature>
<dbReference type="Gene3D" id="2.60.220.50">
    <property type="match status" value="1"/>
</dbReference>
<feature type="transmembrane region" description="Helical" evidence="9">
    <location>
        <begin position="1465"/>
        <end position="1485"/>
    </location>
</feature>
<evidence type="ECO:0000256" key="5">
    <source>
        <dbReference type="ARBA" id="ARBA00023136"/>
    </source>
</evidence>
<feature type="transmembrane region" description="Helical" evidence="9">
    <location>
        <begin position="880"/>
        <end position="901"/>
    </location>
</feature>
<evidence type="ECO:0000256" key="9">
    <source>
        <dbReference type="SAM" id="Phobius"/>
    </source>
</evidence>
<evidence type="ECO:0000256" key="8">
    <source>
        <dbReference type="PIRSR" id="PIRSR603915-2"/>
    </source>
</evidence>
<keyword evidence="7" id="KW-0325">Glycoprotein</keyword>
<organism evidence="12 13">
    <name type="scientific">Didymodactylos carnosus</name>
    <dbReference type="NCBI Taxonomy" id="1234261"/>
    <lineage>
        <taxon>Eukaryota</taxon>
        <taxon>Metazoa</taxon>
        <taxon>Spiralia</taxon>
        <taxon>Gnathifera</taxon>
        <taxon>Rotifera</taxon>
        <taxon>Eurotatoria</taxon>
        <taxon>Bdelloidea</taxon>
        <taxon>Philodinida</taxon>
        <taxon>Philodinidae</taxon>
        <taxon>Didymodactylos</taxon>
    </lineage>
</organism>
<keyword evidence="3 9" id="KW-0812">Transmembrane</keyword>
<evidence type="ECO:0000313" key="13">
    <source>
        <dbReference type="Proteomes" id="UP000682733"/>
    </source>
</evidence>
<feature type="transmembrane region" description="Helical" evidence="9">
    <location>
        <begin position="1505"/>
        <end position="1527"/>
    </location>
</feature>
<reference evidence="12" key="1">
    <citation type="submission" date="2021-02" db="EMBL/GenBank/DDBJ databases">
        <authorList>
            <person name="Nowell W R."/>
        </authorList>
    </citation>
    <scope>NUCLEOTIDE SEQUENCE</scope>
</reference>
<feature type="transmembrane region" description="Helical" evidence="9">
    <location>
        <begin position="1372"/>
        <end position="1394"/>
    </location>
</feature>
<feature type="non-terminal residue" evidence="12">
    <location>
        <position position="1"/>
    </location>
</feature>
<evidence type="ECO:0000256" key="1">
    <source>
        <dbReference type="ARBA" id="ARBA00004141"/>
    </source>
</evidence>
<comment type="caution">
    <text evidence="12">The sequence shown here is derived from an EMBL/GenBank/DDBJ whole genome shotgun (WGS) entry which is preliminary data.</text>
</comment>
<dbReference type="Proteomes" id="UP000682733">
    <property type="component" value="Unassembled WGS sequence"/>
</dbReference>
<comment type="subcellular location">
    <subcellularLocation>
        <location evidence="1">Membrane</location>
        <topology evidence="1">Multi-pass membrane protein</topology>
    </subcellularLocation>
</comment>
<dbReference type="InterPro" id="IPR046338">
    <property type="entry name" value="GAIN_dom_sf"/>
</dbReference>
<evidence type="ECO:0000256" key="7">
    <source>
        <dbReference type="ARBA" id="ARBA00023180"/>
    </source>
</evidence>
<dbReference type="Pfam" id="PF20519">
    <property type="entry name" value="Polycystin_dom"/>
    <property type="match status" value="1"/>
</dbReference>